<dbReference type="InParanoid" id="A0A1Q3B3L6"/>
<dbReference type="EMBL" id="BDDD01000259">
    <property type="protein sequence ID" value="GAV62529.1"/>
    <property type="molecule type" value="Genomic_DNA"/>
</dbReference>
<evidence type="ECO:0000256" key="1">
    <source>
        <dbReference type="SAM" id="Phobius"/>
    </source>
</evidence>
<keyword evidence="3" id="KW-1185">Reference proteome</keyword>
<evidence type="ECO:0000313" key="3">
    <source>
        <dbReference type="Proteomes" id="UP000187406"/>
    </source>
</evidence>
<dbReference type="Proteomes" id="UP000187406">
    <property type="component" value="Unassembled WGS sequence"/>
</dbReference>
<dbReference type="PANTHER" id="PTHR37763">
    <property type="entry name" value="EXOSOME COMPLEX EXONUCLEASE"/>
    <property type="match status" value="1"/>
</dbReference>
<comment type="caution">
    <text evidence="2">The sequence shown here is derived from an EMBL/GenBank/DDBJ whole genome shotgun (WGS) entry which is preliminary data.</text>
</comment>
<organism evidence="2 3">
    <name type="scientific">Cephalotus follicularis</name>
    <name type="common">Albany pitcher plant</name>
    <dbReference type="NCBI Taxonomy" id="3775"/>
    <lineage>
        <taxon>Eukaryota</taxon>
        <taxon>Viridiplantae</taxon>
        <taxon>Streptophyta</taxon>
        <taxon>Embryophyta</taxon>
        <taxon>Tracheophyta</taxon>
        <taxon>Spermatophyta</taxon>
        <taxon>Magnoliopsida</taxon>
        <taxon>eudicotyledons</taxon>
        <taxon>Gunneridae</taxon>
        <taxon>Pentapetalae</taxon>
        <taxon>rosids</taxon>
        <taxon>fabids</taxon>
        <taxon>Oxalidales</taxon>
        <taxon>Cephalotaceae</taxon>
        <taxon>Cephalotus</taxon>
    </lineage>
</organism>
<proteinExistence type="predicted"/>
<dbReference type="AlphaFoldDB" id="A0A1Q3B3L6"/>
<name>A0A1Q3B3L6_CEPFO</name>
<sequence length="137" mass="15633">MKYHCSGESHEEVLPLEWYEKVFPRITRLTHDVKVDLRGGPCGGESKFSLCMGKILTSCEERMVGRGVNQLDRALGLFKFVWETTGMKGVLDLQGHLWCVGVKDWMLTYRGNVFFVHGIRCISITLAAILKMLMYIC</sequence>
<dbReference type="STRING" id="3775.A0A1Q3B3L6"/>
<keyword evidence="1" id="KW-0812">Transmembrane</keyword>
<evidence type="ECO:0000313" key="2">
    <source>
        <dbReference type="EMBL" id="GAV62529.1"/>
    </source>
</evidence>
<dbReference type="OrthoDB" id="1720728at2759"/>
<feature type="transmembrane region" description="Helical" evidence="1">
    <location>
        <begin position="113"/>
        <end position="136"/>
    </location>
</feature>
<reference evidence="3" key="1">
    <citation type="submission" date="2016-04" db="EMBL/GenBank/DDBJ databases">
        <title>Cephalotus genome sequencing.</title>
        <authorList>
            <person name="Fukushima K."/>
            <person name="Hasebe M."/>
            <person name="Fang X."/>
        </authorList>
    </citation>
    <scope>NUCLEOTIDE SEQUENCE [LARGE SCALE GENOMIC DNA]</scope>
    <source>
        <strain evidence="3">cv. St1</strain>
    </source>
</reference>
<protein>
    <submittedName>
        <fullName evidence="2">Uncharacterized protein</fullName>
    </submittedName>
</protein>
<keyword evidence="1" id="KW-1133">Transmembrane helix</keyword>
<accession>A0A1Q3B3L6</accession>
<dbReference type="PANTHER" id="PTHR37763:SF1">
    <property type="entry name" value="EXOSOME COMPLEX EXONUCLEASE"/>
    <property type="match status" value="1"/>
</dbReference>
<gene>
    <name evidence="2" type="ORF">CFOL_v3_06052</name>
</gene>
<keyword evidence="1" id="KW-0472">Membrane</keyword>